<protein>
    <submittedName>
        <fullName evidence="2">DNA-binding protein</fullName>
    </submittedName>
</protein>
<dbReference type="GeneID" id="36833889"/>
<reference evidence="3" key="2">
    <citation type="submission" date="2020-03" db="EMBL/GenBank/DDBJ databases">
        <title>Complete Genome Sequences of Extremely Thermoacidophilic, Metal-Mobilizing Type-Strain Members of the Archaeal Family Sulfolobaceae: Acidianus brierleyi DSM-1651T, Acidianus sulfidivorans DSM-18786T, Metallosphaera hakonensis DSM-7519T, and Metallosphaera prunae DSM-10039T.</title>
        <authorList>
            <person name="Counts J.A."/>
            <person name="Kelly R.M."/>
        </authorList>
    </citation>
    <scope>NUCLEOTIDE SEQUENCE [LARGE SCALE GENOMIC DNA]</scope>
    <source>
        <strain evidence="3">HO1-1</strain>
    </source>
</reference>
<proteinExistence type="predicted"/>
<evidence type="ECO:0000259" key="1">
    <source>
        <dbReference type="Pfam" id="PF12172"/>
    </source>
</evidence>
<dbReference type="STRING" id="1293036.GCA_001315825_02599"/>
<dbReference type="RefSeq" id="WP_054837209.1">
    <property type="nucleotide sequence ID" value="NZ_BBBA01000031.1"/>
</dbReference>
<dbReference type="Proteomes" id="UP000247586">
    <property type="component" value="Chromosome"/>
</dbReference>
<gene>
    <name evidence="2" type="ORF">DFR87_01065</name>
</gene>
<dbReference type="GO" id="GO:0003677">
    <property type="term" value="F:DNA binding"/>
    <property type="evidence" value="ECO:0007669"/>
    <property type="project" value="UniProtKB-KW"/>
</dbReference>
<dbReference type="PANTHER" id="PTHR34075">
    <property type="entry name" value="BLR3430 PROTEIN"/>
    <property type="match status" value="1"/>
</dbReference>
<dbReference type="AlphaFoldDB" id="A0A2U9IRD4"/>
<reference evidence="3" key="3">
    <citation type="submission" date="2020-03" db="EMBL/GenBank/DDBJ databases">
        <title>Sequencing and Assembly of Multiple Reported Metal-Biooxidizing Members of the Extremely Thermoacidophilic Archaeal Family Sulfolobaceae.</title>
        <authorList>
            <person name="Counts J.A."/>
            <person name="Kelly R.M."/>
        </authorList>
    </citation>
    <scope>NUCLEOTIDE SEQUENCE [LARGE SCALE GENOMIC DNA]</scope>
    <source>
        <strain evidence="3">HO1-1</strain>
    </source>
</reference>
<reference evidence="2 3" key="1">
    <citation type="submission" date="2018-05" db="EMBL/GenBank/DDBJ databases">
        <title>Complete Genome Sequences of Extremely Thermoacidophilic, Metal-Mobilizing Type-Strain Members of the Archaeal Family Sulfolobaceae: Acidianus brierleyi DSM-1651T, Acidianus sulfidivorans DSM-18786T, Metallosphaera hakonensis DSM-7519T, and Metallosphaera prunae DSM-10039T.</title>
        <authorList>
            <person name="Counts J.A."/>
            <person name="Kelly R.M."/>
        </authorList>
    </citation>
    <scope>NUCLEOTIDE SEQUENCE [LARGE SCALE GENOMIC DNA]</scope>
    <source>
        <strain evidence="2 3">HO1-1</strain>
    </source>
</reference>
<evidence type="ECO:0000313" key="2">
    <source>
        <dbReference type="EMBL" id="AWR98527.1"/>
    </source>
</evidence>
<dbReference type="KEGG" id="mhk:DFR87_01065"/>
<dbReference type="SUPFAM" id="SSF50249">
    <property type="entry name" value="Nucleic acid-binding proteins"/>
    <property type="match status" value="1"/>
</dbReference>
<dbReference type="InterPro" id="IPR052513">
    <property type="entry name" value="Thioester_dehydratase-like"/>
</dbReference>
<keyword evidence="2" id="KW-0238">DNA-binding</keyword>
<evidence type="ECO:0000313" key="3">
    <source>
        <dbReference type="Proteomes" id="UP000247586"/>
    </source>
</evidence>
<name>A0A2U9IRD4_9CREN</name>
<sequence length="100" mass="11387">MYEEFKSGKIPYIHCSCGHNFFYPRDRCPKCHGSSLEVRISSGEGTVFSFTEFGQGVYAIIEMKEGFRLYANVRGKVKIGDKVRVIPGNGRPEFEKVEDK</sequence>
<organism evidence="2 3">
    <name type="scientific">Metallosphaera hakonensis JCM 8857 = DSM 7519</name>
    <dbReference type="NCBI Taxonomy" id="1293036"/>
    <lineage>
        <taxon>Archaea</taxon>
        <taxon>Thermoproteota</taxon>
        <taxon>Thermoprotei</taxon>
        <taxon>Sulfolobales</taxon>
        <taxon>Sulfolobaceae</taxon>
        <taxon>Metallosphaera</taxon>
    </lineage>
</organism>
<dbReference type="PANTHER" id="PTHR34075:SF5">
    <property type="entry name" value="BLR3430 PROTEIN"/>
    <property type="match status" value="1"/>
</dbReference>
<dbReference type="InterPro" id="IPR012340">
    <property type="entry name" value="NA-bd_OB-fold"/>
</dbReference>
<dbReference type="InterPro" id="IPR022002">
    <property type="entry name" value="ChsH2_Znr"/>
</dbReference>
<dbReference type="OrthoDB" id="9573at2157"/>
<feature type="domain" description="ChsH2 rubredoxin-like zinc ribbon" evidence="1">
    <location>
        <begin position="16"/>
        <end position="37"/>
    </location>
</feature>
<dbReference type="Pfam" id="PF12172">
    <property type="entry name" value="zf-ChsH2"/>
    <property type="match status" value="1"/>
</dbReference>
<dbReference type="EMBL" id="CP029287">
    <property type="protein sequence ID" value="AWR98527.1"/>
    <property type="molecule type" value="Genomic_DNA"/>
</dbReference>
<accession>A0A2U9IRD4</accession>
<keyword evidence="3" id="KW-1185">Reference proteome</keyword>